<dbReference type="PANTHER" id="PTHR43750:SF3">
    <property type="entry name" value="UDP-GLUCOSE 6-DEHYDROGENASE TUAD"/>
    <property type="match status" value="1"/>
</dbReference>
<evidence type="ECO:0000256" key="1">
    <source>
        <dbReference type="ARBA" id="ARBA00004701"/>
    </source>
</evidence>
<evidence type="ECO:0000256" key="7">
    <source>
        <dbReference type="ARBA" id="ARBA00047473"/>
    </source>
</evidence>
<dbReference type="SUPFAM" id="SSF52413">
    <property type="entry name" value="UDP-glucose/GDP-mannose dehydrogenase C-terminal domain"/>
    <property type="match status" value="1"/>
</dbReference>
<dbReference type="Pfam" id="PF03720">
    <property type="entry name" value="UDPG_MGDP_dh_C"/>
    <property type="match status" value="1"/>
</dbReference>
<dbReference type="GO" id="GO:0051287">
    <property type="term" value="F:NAD binding"/>
    <property type="evidence" value="ECO:0007669"/>
    <property type="project" value="InterPro"/>
</dbReference>
<dbReference type="RefSeq" id="WP_019484670.1">
    <property type="nucleotide sequence ID" value="NZ_AP014651.1"/>
</dbReference>
<dbReference type="InterPro" id="IPR014027">
    <property type="entry name" value="UDP-Glc/GDP-Man_DH_C"/>
</dbReference>
<dbReference type="NCBIfam" id="TIGR03026">
    <property type="entry name" value="NDP-sugDHase"/>
    <property type="match status" value="1"/>
</dbReference>
<evidence type="ECO:0000313" key="10">
    <source>
        <dbReference type="Proteomes" id="UP000433532"/>
    </source>
</evidence>
<comment type="caution">
    <text evidence="9">The sequence shown here is derived from an EMBL/GenBank/DDBJ whole genome shotgun (WGS) entry which is preliminary data.</text>
</comment>
<evidence type="ECO:0000256" key="3">
    <source>
        <dbReference type="ARBA" id="ARBA00012954"/>
    </source>
</evidence>
<dbReference type="PROSITE" id="PS51257">
    <property type="entry name" value="PROKAR_LIPOPROTEIN"/>
    <property type="match status" value="1"/>
</dbReference>
<dbReference type="InterPro" id="IPR036291">
    <property type="entry name" value="NAD(P)-bd_dom_sf"/>
</dbReference>
<name>A0A0C6F0B1_PSEAI</name>
<dbReference type="SMART" id="SM00984">
    <property type="entry name" value="UDPG_MGDP_dh_C"/>
    <property type="match status" value="1"/>
</dbReference>
<evidence type="ECO:0000313" key="9">
    <source>
        <dbReference type="EMBL" id="MUI38789.1"/>
    </source>
</evidence>
<evidence type="ECO:0000256" key="4">
    <source>
        <dbReference type="ARBA" id="ARBA00015132"/>
    </source>
</evidence>
<keyword evidence="5 8" id="KW-0560">Oxidoreductase</keyword>
<sequence>MRLCVIGAGYVGLVTAACFAEMGNQVRCVERDRERVARLRRGEMPIYEPGLESILRDQLDAARLTFTASLAEGLADAEVVFIAVGTPCGEDGSADLSHVMAVAEQLGAQLRQACIVVNKSTVPVGTAERVEEIIRLGLARRRKRFRVAVASNPEFLKEGSAVDDFRRPDRVIIGSAEAQAGETLRQLYAPFLRNHERVLLMGRREAEFSKYAANAFLATKISFMNEMAGLCALTGVDIEDVRRGMGSDKRIGTHFIYAGCGYGGSCFPKDVRALIRSAEQQGFDSQILRAVEARNARQKELLFETLGELFQGRWQGRTVALWGLAFKPGTDDLREAPSLVLLEALLRHGVRVRAHDPVANAGVAARYPDALACAQLTLHDSPYAAVEGADALVLVTEWKQFRQPDFQKIRGSMRTPLLVDGRNLYAPARMAELGFIYQGIGRSRAGHCKASAA</sequence>
<dbReference type="EC" id="1.1.1.22" evidence="3 8"/>
<dbReference type="InterPro" id="IPR001732">
    <property type="entry name" value="UDP-Glc/GDP-Man_DH_N"/>
</dbReference>
<evidence type="ECO:0000256" key="8">
    <source>
        <dbReference type="PIRNR" id="PIRNR000124"/>
    </source>
</evidence>
<protein>
    <recommendedName>
        <fullName evidence="4 8">UDP-glucose 6-dehydrogenase</fullName>
        <ecNumber evidence="3 8">1.1.1.22</ecNumber>
    </recommendedName>
</protein>
<comment type="similarity">
    <text evidence="2 8">Belongs to the UDP-glucose/GDP-mannose dehydrogenase family.</text>
</comment>
<dbReference type="Gene3D" id="1.20.5.100">
    <property type="entry name" value="Cytochrome c1, transmembrane anchor, C-terminal"/>
    <property type="match status" value="1"/>
</dbReference>
<dbReference type="InterPro" id="IPR008927">
    <property type="entry name" value="6-PGluconate_DH-like_C_sf"/>
</dbReference>
<evidence type="ECO:0000256" key="5">
    <source>
        <dbReference type="ARBA" id="ARBA00023002"/>
    </source>
</evidence>
<dbReference type="Pfam" id="PF03721">
    <property type="entry name" value="UDPG_MGDP_dh_N"/>
    <property type="match status" value="1"/>
</dbReference>
<reference evidence="9 10" key="1">
    <citation type="submission" date="2019-11" db="EMBL/GenBank/DDBJ databases">
        <title>Genomes of ocular Pseudomonas aeruginosa isolates.</title>
        <authorList>
            <person name="Khan M."/>
            <person name="Rice S.A."/>
            <person name="Willcox M.D.P."/>
            <person name="Stapleton F."/>
        </authorList>
    </citation>
    <scope>NUCLEOTIDE SEQUENCE [LARGE SCALE GENOMIC DNA]</scope>
    <source>
        <strain evidence="9 10">PA221</strain>
    </source>
</reference>
<dbReference type="PIRSF" id="PIRSF000124">
    <property type="entry name" value="UDPglc_GDPman_dh"/>
    <property type="match status" value="1"/>
</dbReference>
<comment type="pathway">
    <text evidence="1">Nucleotide-sugar biosynthesis; UDP-alpha-D-glucuronate biosynthesis; UDP-alpha-D-glucuronate from UDP-alpha-D-glucose: step 1/1.</text>
</comment>
<dbReference type="SUPFAM" id="SSF48179">
    <property type="entry name" value="6-phosphogluconate dehydrogenase C-terminal domain-like"/>
    <property type="match status" value="1"/>
</dbReference>
<dbReference type="AlphaFoldDB" id="A0A0C6F0B1"/>
<evidence type="ECO:0000256" key="2">
    <source>
        <dbReference type="ARBA" id="ARBA00006601"/>
    </source>
</evidence>
<dbReference type="GO" id="GO:0003979">
    <property type="term" value="F:UDP-glucose 6-dehydrogenase activity"/>
    <property type="evidence" value="ECO:0007669"/>
    <property type="project" value="UniProtKB-EC"/>
</dbReference>
<proteinExistence type="inferred from homology"/>
<dbReference type="Gene3D" id="3.40.50.720">
    <property type="entry name" value="NAD(P)-binding Rossmann-like Domain"/>
    <property type="match status" value="2"/>
</dbReference>
<dbReference type="EMBL" id="WOAD01000035">
    <property type="protein sequence ID" value="MUI38789.1"/>
    <property type="molecule type" value="Genomic_DNA"/>
</dbReference>
<gene>
    <name evidence="9" type="ORF">GNQ48_27680</name>
</gene>
<comment type="catalytic activity">
    <reaction evidence="7 8">
        <text>UDP-alpha-D-glucose + 2 NAD(+) + H2O = UDP-alpha-D-glucuronate + 2 NADH + 3 H(+)</text>
        <dbReference type="Rhea" id="RHEA:23596"/>
        <dbReference type="ChEBI" id="CHEBI:15377"/>
        <dbReference type="ChEBI" id="CHEBI:15378"/>
        <dbReference type="ChEBI" id="CHEBI:57540"/>
        <dbReference type="ChEBI" id="CHEBI:57945"/>
        <dbReference type="ChEBI" id="CHEBI:58052"/>
        <dbReference type="ChEBI" id="CHEBI:58885"/>
        <dbReference type="EC" id="1.1.1.22"/>
    </reaction>
</comment>
<dbReference type="PANTHER" id="PTHR43750">
    <property type="entry name" value="UDP-GLUCOSE 6-DEHYDROGENASE TUAD"/>
    <property type="match status" value="1"/>
</dbReference>
<dbReference type="InterPro" id="IPR036220">
    <property type="entry name" value="UDP-Glc/GDP-Man_DH_C_sf"/>
</dbReference>
<dbReference type="UniPathway" id="UPA00038">
    <property type="reaction ID" value="UER00491"/>
</dbReference>
<dbReference type="GO" id="GO:0006065">
    <property type="term" value="P:UDP-glucuronate biosynthetic process"/>
    <property type="evidence" value="ECO:0007669"/>
    <property type="project" value="UniProtKB-UniPathway"/>
</dbReference>
<organism evidence="9 10">
    <name type="scientific">Pseudomonas aeruginosa</name>
    <dbReference type="NCBI Taxonomy" id="287"/>
    <lineage>
        <taxon>Bacteria</taxon>
        <taxon>Pseudomonadati</taxon>
        <taxon>Pseudomonadota</taxon>
        <taxon>Gammaproteobacteria</taxon>
        <taxon>Pseudomonadales</taxon>
        <taxon>Pseudomonadaceae</taxon>
        <taxon>Pseudomonas</taxon>
    </lineage>
</organism>
<keyword evidence="6 8" id="KW-0520">NAD</keyword>
<dbReference type="InterPro" id="IPR017476">
    <property type="entry name" value="UDP-Glc/GDP-Man"/>
</dbReference>
<evidence type="ECO:0000256" key="6">
    <source>
        <dbReference type="ARBA" id="ARBA00023027"/>
    </source>
</evidence>
<accession>A0A0C6F0B1</accession>
<dbReference type="GO" id="GO:0000271">
    <property type="term" value="P:polysaccharide biosynthetic process"/>
    <property type="evidence" value="ECO:0007669"/>
    <property type="project" value="InterPro"/>
</dbReference>
<dbReference type="SUPFAM" id="SSF51735">
    <property type="entry name" value="NAD(P)-binding Rossmann-fold domains"/>
    <property type="match status" value="1"/>
</dbReference>
<dbReference type="InterPro" id="IPR014026">
    <property type="entry name" value="UDP-Glc/GDP-Man_DH_dimer"/>
</dbReference>
<dbReference type="PIRSF" id="PIRSF500134">
    <property type="entry name" value="UDPglc_DH_bac"/>
    <property type="match status" value="1"/>
</dbReference>
<dbReference type="Pfam" id="PF00984">
    <property type="entry name" value="UDPG_MGDP_dh"/>
    <property type="match status" value="1"/>
</dbReference>
<dbReference type="Proteomes" id="UP000433532">
    <property type="component" value="Unassembled WGS sequence"/>
</dbReference>
<dbReference type="InterPro" id="IPR028357">
    <property type="entry name" value="UDPglc_DH_bac"/>
</dbReference>